<dbReference type="NCBIfam" id="NF003807">
    <property type="entry name" value="PRK05395.1-4"/>
    <property type="match status" value="1"/>
</dbReference>
<name>A0A7C4EN42_9BACT</name>
<dbReference type="UniPathway" id="UPA00053">
    <property type="reaction ID" value="UER00086"/>
</dbReference>
<reference evidence="12" key="1">
    <citation type="journal article" date="2020" name="mSystems">
        <title>Genome- and Community-Level Interaction Insights into Carbon Utilization and Element Cycling Functions of Hydrothermarchaeota in Hydrothermal Sediment.</title>
        <authorList>
            <person name="Zhou Z."/>
            <person name="Liu Y."/>
            <person name="Xu W."/>
            <person name="Pan J."/>
            <person name="Luo Z.H."/>
            <person name="Li M."/>
        </authorList>
    </citation>
    <scope>NUCLEOTIDE SEQUENCE [LARGE SCALE GENOMIC DNA]</scope>
    <source>
        <strain evidence="12">SpSt-413</strain>
    </source>
</reference>
<evidence type="ECO:0000256" key="11">
    <source>
        <dbReference type="SAM" id="Phobius"/>
    </source>
</evidence>
<keyword evidence="11" id="KW-1133">Transmembrane helix</keyword>
<dbReference type="HAMAP" id="MF_00169">
    <property type="entry name" value="AroQ"/>
    <property type="match status" value="1"/>
</dbReference>
<evidence type="ECO:0000256" key="10">
    <source>
        <dbReference type="PIRSR" id="PIRSR001399-3"/>
    </source>
</evidence>
<dbReference type="InterPro" id="IPR001874">
    <property type="entry name" value="DHquinase_II"/>
</dbReference>
<dbReference type="SUPFAM" id="SSF52304">
    <property type="entry name" value="Type II 3-dehydroquinate dehydratase"/>
    <property type="match status" value="1"/>
</dbReference>
<dbReference type="GO" id="GO:0009423">
    <property type="term" value="P:chorismate biosynthetic process"/>
    <property type="evidence" value="ECO:0007669"/>
    <property type="project" value="UniProtKB-UniRule"/>
</dbReference>
<evidence type="ECO:0000256" key="7">
    <source>
        <dbReference type="HAMAP-Rule" id="MF_00169"/>
    </source>
</evidence>
<dbReference type="NCBIfam" id="NF003805">
    <property type="entry name" value="PRK05395.1-2"/>
    <property type="match status" value="1"/>
</dbReference>
<dbReference type="GO" id="GO:0019631">
    <property type="term" value="P:quinate catabolic process"/>
    <property type="evidence" value="ECO:0007669"/>
    <property type="project" value="TreeGrafter"/>
</dbReference>
<dbReference type="EMBL" id="DSRP01000572">
    <property type="protein sequence ID" value="HGG92936.1"/>
    <property type="molecule type" value="Genomic_DNA"/>
</dbReference>
<dbReference type="InterPro" id="IPR036441">
    <property type="entry name" value="DHquinase_II_sf"/>
</dbReference>
<feature type="site" description="Transition state stabilizer" evidence="7 10">
    <location>
        <position position="20"/>
    </location>
</feature>
<dbReference type="Pfam" id="PF01220">
    <property type="entry name" value="DHquinase_II"/>
    <property type="match status" value="1"/>
</dbReference>
<dbReference type="GO" id="GO:0003855">
    <property type="term" value="F:3-dehydroquinate dehydratase activity"/>
    <property type="evidence" value="ECO:0007669"/>
    <property type="project" value="UniProtKB-UniRule"/>
</dbReference>
<feature type="binding site" evidence="7 9">
    <location>
        <position position="80"/>
    </location>
    <ligand>
        <name>substrate</name>
    </ligand>
</feature>
<comment type="similarity">
    <text evidence="3 7">Belongs to the type-II 3-dehydroquinase family.</text>
</comment>
<comment type="function">
    <text evidence="7">Catalyzes a trans-dehydration via an enolate intermediate.</text>
</comment>
<feature type="transmembrane region" description="Helical" evidence="11">
    <location>
        <begin position="128"/>
        <end position="148"/>
    </location>
</feature>
<evidence type="ECO:0000256" key="4">
    <source>
        <dbReference type="ARBA" id="ARBA00011193"/>
    </source>
</evidence>
<evidence type="ECO:0000313" key="12">
    <source>
        <dbReference type="EMBL" id="HGG92936.1"/>
    </source>
</evidence>
<dbReference type="AlphaFoldDB" id="A0A7C4EN42"/>
<dbReference type="PANTHER" id="PTHR21272">
    <property type="entry name" value="CATABOLIC 3-DEHYDROQUINASE"/>
    <property type="match status" value="1"/>
</dbReference>
<feature type="active site" description="Proton acceptor" evidence="7 8">
    <location>
        <position position="25"/>
    </location>
</feature>
<keyword evidence="11" id="KW-0472">Membrane</keyword>
<evidence type="ECO:0000256" key="2">
    <source>
        <dbReference type="ARBA" id="ARBA00004902"/>
    </source>
</evidence>
<feature type="binding site" evidence="7 9">
    <location>
        <begin position="107"/>
        <end position="108"/>
    </location>
    <ligand>
        <name>substrate</name>
    </ligand>
</feature>
<dbReference type="Gene3D" id="3.40.50.9100">
    <property type="entry name" value="Dehydroquinase, class II"/>
    <property type="match status" value="1"/>
</dbReference>
<feature type="binding site" evidence="7 9">
    <location>
        <position position="93"/>
    </location>
    <ligand>
        <name>substrate</name>
    </ligand>
</feature>
<accession>A0A7C4EN42</accession>
<feature type="binding site" evidence="7 9">
    <location>
        <position position="119"/>
    </location>
    <ligand>
        <name>substrate</name>
    </ligand>
</feature>
<keyword evidence="6 7" id="KW-0456">Lyase</keyword>
<comment type="pathway">
    <text evidence="2 7">Metabolic intermediate biosynthesis; chorismate biosynthesis; chorismate from D-erythrose 4-phosphate and phosphoenolpyruvate: step 3/7.</text>
</comment>
<dbReference type="CDD" id="cd00466">
    <property type="entry name" value="DHQase_II"/>
    <property type="match status" value="1"/>
</dbReference>
<dbReference type="GO" id="GO:0009073">
    <property type="term" value="P:aromatic amino acid family biosynthetic process"/>
    <property type="evidence" value="ECO:0007669"/>
    <property type="project" value="UniProtKB-KW"/>
</dbReference>
<dbReference type="GO" id="GO:0008652">
    <property type="term" value="P:amino acid biosynthetic process"/>
    <property type="evidence" value="ECO:0007669"/>
    <property type="project" value="UniProtKB-KW"/>
</dbReference>
<organism evidence="12">
    <name type="scientific">Fundidesulfovibrio putealis</name>
    <dbReference type="NCBI Taxonomy" id="270496"/>
    <lineage>
        <taxon>Bacteria</taxon>
        <taxon>Pseudomonadati</taxon>
        <taxon>Thermodesulfobacteriota</taxon>
        <taxon>Desulfovibrionia</taxon>
        <taxon>Desulfovibrionales</taxon>
        <taxon>Desulfovibrionaceae</taxon>
        <taxon>Fundidesulfovibrio</taxon>
    </lineage>
</organism>
<evidence type="ECO:0000256" key="6">
    <source>
        <dbReference type="ARBA" id="ARBA00023239"/>
    </source>
</evidence>
<keyword evidence="7" id="KW-0028">Amino-acid biosynthesis</keyword>
<dbReference type="PANTHER" id="PTHR21272:SF3">
    <property type="entry name" value="CATABOLIC 3-DEHYDROQUINASE"/>
    <property type="match status" value="1"/>
</dbReference>
<proteinExistence type="inferred from homology"/>
<dbReference type="EC" id="4.2.1.10" evidence="5 7"/>
<dbReference type="PIRSF" id="PIRSF001399">
    <property type="entry name" value="DHquinase_II"/>
    <property type="match status" value="1"/>
</dbReference>
<evidence type="ECO:0000256" key="5">
    <source>
        <dbReference type="ARBA" id="ARBA00012060"/>
    </source>
</evidence>
<evidence type="ECO:0000256" key="3">
    <source>
        <dbReference type="ARBA" id="ARBA00011037"/>
    </source>
</evidence>
<comment type="catalytic activity">
    <reaction evidence="1 7">
        <text>3-dehydroquinate = 3-dehydroshikimate + H2O</text>
        <dbReference type="Rhea" id="RHEA:21096"/>
        <dbReference type="ChEBI" id="CHEBI:15377"/>
        <dbReference type="ChEBI" id="CHEBI:16630"/>
        <dbReference type="ChEBI" id="CHEBI:32364"/>
        <dbReference type="EC" id="4.2.1.10"/>
    </reaction>
</comment>
<evidence type="ECO:0000256" key="9">
    <source>
        <dbReference type="PIRSR" id="PIRSR001399-2"/>
    </source>
</evidence>
<sequence length="156" mass="17001">MTNCRILVLNGPNLGHIGLRQPEIYGSRGMDALGDMLRDSLGQDVAARISLSTFQANGEGQLIDRLEQAWRDQLDGIAFNAGAYTHTSLALADCLAWIGIPCVEVHLSNIFARTDQPLRHQSLIGRSAIGVIAGFGMMSYVLAVGALWQHWLQKNS</sequence>
<keyword evidence="7" id="KW-0057">Aromatic amino acid biosynthesis</keyword>
<gene>
    <name evidence="7" type="primary">aroQ</name>
    <name evidence="12" type="ORF">ENR59_08305</name>
</gene>
<keyword evidence="11" id="KW-0812">Transmembrane</keyword>
<comment type="subunit">
    <text evidence="4 7">Homododecamer.</text>
</comment>
<comment type="caution">
    <text evidence="12">The sequence shown here is derived from an EMBL/GenBank/DDBJ whole genome shotgun (WGS) entry which is preliminary data.</text>
</comment>
<feature type="binding site" evidence="7 9">
    <location>
        <position position="86"/>
    </location>
    <ligand>
        <name>substrate</name>
    </ligand>
</feature>
<evidence type="ECO:0000256" key="8">
    <source>
        <dbReference type="PIRSR" id="PIRSR001399-1"/>
    </source>
</evidence>
<protein>
    <recommendedName>
        <fullName evidence="5 7">3-dehydroquinate dehydratase</fullName>
        <shortName evidence="7">3-dehydroquinase</shortName>
        <ecNumber evidence="5 7">4.2.1.10</ecNumber>
    </recommendedName>
    <alternativeName>
        <fullName evidence="7">Type II DHQase</fullName>
    </alternativeName>
</protein>
<feature type="active site" description="Proton donor" evidence="7 8">
    <location>
        <position position="106"/>
    </location>
</feature>
<evidence type="ECO:0000256" key="1">
    <source>
        <dbReference type="ARBA" id="ARBA00001864"/>
    </source>
</evidence>